<organism evidence="2 3">
    <name type="scientific">Roseomonas haemaphysalidis</name>
    <dbReference type="NCBI Taxonomy" id="2768162"/>
    <lineage>
        <taxon>Bacteria</taxon>
        <taxon>Pseudomonadati</taxon>
        <taxon>Pseudomonadota</taxon>
        <taxon>Alphaproteobacteria</taxon>
        <taxon>Acetobacterales</taxon>
        <taxon>Roseomonadaceae</taxon>
        <taxon>Roseomonas</taxon>
    </lineage>
</organism>
<protein>
    <submittedName>
        <fullName evidence="2">Uncharacterized protein</fullName>
    </submittedName>
</protein>
<reference evidence="2 3" key="1">
    <citation type="submission" date="2020-09" db="EMBL/GenBank/DDBJ databases">
        <title>Roseomonas.</title>
        <authorList>
            <person name="Zhu W."/>
        </authorList>
    </citation>
    <scope>NUCLEOTIDE SEQUENCE [LARGE SCALE GENOMIC DNA]</scope>
    <source>
        <strain evidence="2 3">573</strain>
    </source>
</reference>
<evidence type="ECO:0000313" key="2">
    <source>
        <dbReference type="EMBL" id="MBO1079075.1"/>
    </source>
</evidence>
<proteinExistence type="predicted"/>
<feature type="region of interest" description="Disordered" evidence="1">
    <location>
        <begin position="652"/>
        <end position="740"/>
    </location>
</feature>
<accession>A0ABS3KNN1</accession>
<evidence type="ECO:0000256" key="1">
    <source>
        <dbReference type="SAM" id="MobiDB-lite"/>
    </source>
</evidence>
<dbReference type="PRINTS" id="PR01217">
    <property type="entry name" value="PRICHEXTENSN"/>
</dbReference>
<dbReference type="EMBL" id="JACTNG010000003">
    <property type="protein sequence ID" value="MBO1079075.1"/>
    <property type="molecule type" value="Genomic_DNA"/>
</dbReference>
<dbReference type="RefSeq" id="WP_207443787.1">
    <property type="nucleotide sequence ID" value="NZ_CP061177.1"/>
</dbReference>
<evidence type="ECO:0000313" key="3">
    <source>
        <dbReference type="Proteomes" id="UP001518989"/>
    </source>
</evidence>
<keyword evidence="3" id="KW-1185">Reference proteome</keyword>
<feature type="compositionally biased region" description="Pro residues" evidence="1">
    <location>
        <begin position="667"/>
        <end position="736"/>
    </location>
</feature>
<sequence>MSILNINLALENAGARLLESGVTTFAEVFAKGELAAGSGLNATIGGATSAVQLDVKTTYDDGSVKMAVLSVLRPDLAAGQSLDVTLATAAPSSAAAINLSQALAGHAFTVDIAGSGGNHGVDVLHMLQDALANGTASVWQTGALASQARVEIPLDGSQRLVFDVTAFQGGGLKIDAQFNNDGAMLANGGHAAYHVTATLDGDVVMRENVNQGQYQNWHETFSTTDHDGGQGLGDSGSGWLNIRHDVAHLQATGAVAQYDLSIGISEAKLAGWGLAASLFDFADPLSAHGVLQYMPNTGGRDDIGFTTASNTAWLMSQDPRAAAYAMGQAEAGSVIPWHQWDNANGGWLSAEDYPRLWTDGRGGTGTPGNSQTTGLTQQIGKPDGWTLDSAHQPDLSYVPYLLTGERWMLDNLQAQGAWNVLNIWNDTRGEDGFIVVNGGQVRHSAWALRQIDEAAWASPDGSAEKSYFTAVSKANWAWLVDQIPAWTAAQGEAHGWVPGDYGADNALPPWQQDYFASTAIAAASHGNADALTFLQWQSNFLVGRFTHEAQGFAEHDGAAYLIAIGDPATGKPLQTWGEIGAQTVAWNWSNGSGWAHSDGDYAQLAMATLAGIAHLTGSPEAIAAYNALAADAPPFVNDATFSKDPTFAIAAPSPSDIPVLPGGNLPPTQPVPEPTPEPVPTPDPVPTHPTPAPDPVPEHPVPTPDPVPSHPDPTPDPVPTPTPTPTPTPDPVPEQPAPDSVASLSMKVGTFGFVGGAPDVVITVDGVQMFHGAIGDGSATVSEVVLGQVTADTDHHVLLSFPEQGEPGGVLYVADILMDGVSAGTGVALMGHGEANLTAHGSGDIFGL</sequence>
<gene>
    <name evidence="2" type="ORF">IAI61_08535</name>
</gene>
<comment type="caution">
    <text evidence="2">The sequence shown here is derived from an EMBL/GenBank/DDBJ whole genome shotgun (WGS) entry which is preliminary data.</text>
</comment>
<dbReference type="Proteomes" id="UP001518989">
    <property type="component" value="Unassembled WGS sequence"/>
</dbReference>
<name>A0ABS3KNN1_9PROT</name>